<reference evidence="2 3" key="1">
    <citation type="submission" date="2019-10" db="EMBL/GenBank/DDBJ databases">
        <title>Whole genome shotgun sequence of Acrocarpospora corrugata NBRC 13972.</title>
        <authorList>
            <person name="Ichikawa N."/>
            <person name="Kimura A."/>
            <person name="Kitahashi Y."/>
            <person name="Komaki H."/>
            <person name="Oguchi A."/>
        </authorList>
    </citation>
    <scope>NUCLEOTIDE SEQUENCE [LARGE SCALE GENOMIC DNA]</scope>
    <source>
        <strain evidence="2 3">NBRC 13972</strain>
    </source>
</reference>
<gene>
    <name evidence="2" type="ORF">Acor_05440</name>
</gene>
<protein>
    <submittedName>
        <fullName evidence="2">Uncharacterized protein</fullName>
    </submittedName>
</protein>
<comment type="caution">
    <text evidence="2">The sequence shown here is derived from an EMBL/GenBank/DDBJ whole genome shotgun (WGS) entry which is preliminary data.</text>
</comment>
<name>A0A5M3VTQ6_9ACTN</name>
<feature type="region of interest" description="Disordered" evidence="1">
    <location>
        <begin position="1"/>
        <end position="24"/>
    </location>
</feature>
<dbReference type="Proteomes" id="UP000334990">
    <property type="component" value="Unassembled WGS sequence"/>
</dbReference>
<evidence type="ECO:0000256" key="1">
    <source>
        <dbReference type="SAM" id="MobiDB-lite"/>
    </source>
</evidence>
<sequence>MARIDRNPDDPQNQSGHRDNGTDQLVPISLVYPATALAFSISVARQSPRTVWWDQGELDRFSQFLRFYAEFLPRLSSGQAASSDFWLTGKRTVRSPKSTTNSKRAPSAST</sequence>
<dbReference type="AlphaFoldDB" id="A0A5M3VTQ6"/>
<keyword evidence="3" id="KW-1185">Reference proteome</keyword>
<evidence type="ECO:0000313" key="2">
    <source>
        <dbReference type="EMBL" id="GER98482.1"/>
    </source>
</evidence>
<dbReference type="EMBL" id="BLAD01000036">
    <property type="protein sequence ID" value="GER98482.1"/>
    <property type="molecule type" value="Genomic_DNA"/>
</dbReference>
<evidence type="ECO:0000313" key="3">
    <source>
        <dbReference type="Proteomes" id="UP000334990"/>
    </source>
</evidence>
<accession>A0A5M3VTQ6</accession>
<feature type="compositionally biased region" description="Polar residues" evidence="1">
    <location>
        <begin position="95"/>
        <end position="110"/>
    </location>
</feature>
<proteinExistence type="predicted"/>
<organism evidence="2 3">
    <name type="scientific">Acrocarpospora corrugata</name>
    <dbReference type="NCBI Taxonomy" id="35763"/>
    <lineage>
        <taxon>Bacteria</taxon>
        <taxon>Bacillati</taxon>
        <taxon>Actinomycetota</taxon>
        <taxon>Actinomycetes</taxon>
        <taxon>Streptosporangiales</taxon>
        <taxon>Streptosporangiaceae</taxon>
        <taxon>Acrocarpospora</taxon>
    </lineage>
</organism>
<feature type="region of interest" description="Disordered" evidence="1">
    <location>
        <begin position="91"/>
        <end position="110"/>
    </location>
</feature>